<gene>
    <name evidence="5" type="primary">THSD7B_1</name>
    <name evidence="5" type="ORF">N1851_014280</name>
</gene>
<reference evidence="5" key="1">
    <citation type="journal article" date="2023" name="Front. Mar. Sci.">
        <title>A new Merluccius polli reference genome to investigate the effects of global change in West African waters.</title>
        <authorList>
            <person name="Mateo J.L."/>
            <person name="Blanco-Fernandez C."/>
            <person name="Garcia-Vazquez E."/>
            <person name="Machado-Schiaffino G."/>
        </authorList>
    </citation>
    <scope>NUCLEOTIDE SEQUENCE</scope>
    <source>
        <strain evidence="5">C29</strain>
        <tissue evidence="5">Fin</tissue>
    </source>
</reference>
<protein>
    <submittedName>
        <fullName evidence="5">Thrombospondin type-1 domain-containing protein 7B</fullName>
    </submittedName>
</protein>
<evidence type="ECO:0000256" key="3">
    <source>
        <dbReference type="ARBA" id="ARBA00023180"/>
    </source>
</evidence>
<evidence type="ECO:0000256" key="2">
    <source>
        <dbReference type="ARBA" id="ARBA00023157"/>
    </source>
</evidence>
<accession>A0AA47P3J6</accession>
<dbReference type="InterPro" id="IPR036383">
    <property type="entry name" value="TSP1_rpt_sf"/>
</dbReference>
<dbReference type="SUPFAM" id="SSF82895">
    <property type="entry name" value="TSP-1 type 1 repeat"/>
    <property type="match status" value="2"/>
</dbReference>
<dbReference type="GO" id="GO:0030036">
    <property type="term" value="P:actin cytoskeleton organization"/>
    <property type="evidence" value="ECO:0007669"/>
    <property type="project" value="TreeGrafter"/>
</dbReference>
<evidence type="ECO:0000313" key="5">
    <source>
        <dbReference type="EMBL" id="KAK0146418.1"/>
    </source>
</evidence>
<keyword evidence="2" id="KW-1015">Disulfide bond</keyword>
<keyword evidence="3" id="KW-0325">Glycoprotein</keyword>
<evidence type="ECO:0000313" key="6">
    <source>
        <dbReference type="Proteomes" id="UP001174136"/>
    </source>
</evidence>
<comment type="caution">
    <text evidence="5">The sequence shown here is derived from an EMBL/GenBank/DDBJ whole genome shotgun (WGS) entry which is preliminary data.</text>
</comment>
<sequence length="591" mass="64131">MSWELEVGYQTRQVRCTRSDGKNSMLSLCAQDDSPLTFRSCVMPKDCETSDWSSWSPCSKTCRSADLSPGYRVRARSMAQIPIGGGKECPALEEKEACNIIGDRLPNCPRFVWRTTDWGSCRVSPLLSPQDRRAANASVLCGGGIHTREAYCVQVPDPSAPHHRKEVSRPVSARLCAGEEPPSVVQLCSLPCPKKCLLAPWSAWGACVPDSCLQPQSKKGFRHRRRQVLWEPPDAPSQTCPHLLESVPCEDPACYRWQTRPLEECVSGADACGPGTAGQNVTCVDTEGKEVPDAQCAGEPPPALLACEVACPGDCVVGPWSSWSSCSHACGPKRPDGRQSRTRSVLALPGKGGRGCPGALALEEWRPCGDHPCALVYWDAQPWGPCVEDASVNSINGTGSWNGTPDCSAGVQIRAVDCVKANAGQVVSKRCPDSARPETVRPCVLPCKRDCVVTPFSEWTACPNNCTQGNHAADLHAKRHIFSVVKRVGTNATVAMQSRYRTVIRRPANGGQECPDTLYEERECGRQASGIAAHWFPILFDKEWPARGNLVETKSFKKPGNIKRLPICHDMPPAGAVCLPCDDCIMQLISG</sequence>
<dbReference type="SMART" id="SM00209">
    <property type="entry name" value="TSP1"/>
    <property type="match status" value="5"/>
</dbReference>
<dbReference type="AlphaFoldDB" id="A0AA47P3J6"/>
<dbReference type="Pfam" id="PF19028">
    <property type="entry name" value="TSP1_spondin"/>
    <property type="match status" value="2"/>
</dbReference>
<feature type="domain" description="Spondin-like TSP1" evidence="4">
    <location>
        <begin position="315"/>
        <end position="373"/>
    </location>
</feature>
<feature type="domain" description="Spondin-like TSP1" evidence="4">
    <location>
        <begin position="47"/>
        <end position="99"/>
    </location>
</feature>
<keyword evidence="6" id="KW-1185">Reference proteome</keyword>
<dbReference type="InterPro" id="IPR044004">
    <property type="entry name" value="TSP1_spondin_dom"/>
</dbReference>
<evidence type="ECO:0000256" key="1">
    <source>
        <dbReference type="ARBA" id="ARBA00022729"/>
    </source>
</evidence>
<dbReference type="PANTHER" id="PTHR11311:SF7">
    <property type="entry name" value="THROMBOSPONDIN TYPE-1 DOMAIN-CONTAINING PROTEIN 7B"/>
    <property type="match status" value="1"/>
</dbReference>
<name>A0AA47P3J6_MERPO</name>
<dbReference type="Gene3D" id="2.20.100.10">
    <property type="entry name" value="Thrombospondin type-1 (TSP1) repeat"/>
    <property type="match status" value="4"/>
</dbReference>
<dbReference type="InterPro" id="IPR000884">
    <property type="entry name" value="TSP1_rpt"/>
</dbReference>
<dbReference type="Proteomes" id="UP001174136">
    <property type="component" value="Unassembled WGS sequence"/>
</dbReference>
<dbReference type="FunFam" id="2.20.100.10:FF:000014">
    <property type="entry name" value="Thrombospondin type 1 domain containing 7A"/>
    <property type="match status" value="1"/>
</dbReference>
<dbReference type="PANTHER" id="PTHR11311">
    <property type="entry name" value="SPONDIN"/>
    <property type="match status" value="1"/>
</dbReference>
<dbReference type="InterPro" id="IPR051418">
    <property type="entry name" value="Spondin/Thrombospondin_T1"/>
</dbReference>
<dbReference type="GO" id="GO:0005886">
    <property type="term" value="C:plasma membrane"/>
    <property type="evidence" value="ECO:0007669"/>
    <property type="project" value="TreeGrafter"/>
</dbReference>
<dbReference type="FunFam" id="2.20.100.10:FF:000019">
    <property type="entry name" value="Thrombospondin type 1 domain containing 7A"/>
    <property type="match status" value="1"/>
</dbReference>
<dbReference type="PROSITE" id="PS50092">
    <property type="entry name" value="TSP1"/>
    <property type="match status" value="6"/>
</dbReference>
<dbReference type="EMBL" id="JAOPHQ010002578">
    <property type="protein sequence ID" value="KAK0146418.1"/>
    <property type="molecule type" value="Genomic_DNA"/>
</dbReference>
<proteinExistence type="predicted"/>
<organism evidence="5 6">
    <name type="scientific">Merluccius polli</name>
    <name type="common">Benguela hake</name>
    <name type="synonym">Merluccius cadenati</name>
    <dbReference type="NCBI Taxonomy" id="89951"/>
    <lineage>
        <taxon>Eukaryota</taxon>
        <taxon>Metazoa</taxon>
        <taxon>Chordata</taxon>
        <taxon>Craniata</taxon>
        <taxon>Vertebrata</taxon>
        <taxon>Euteleostomi</taxon>
        <taxon>Actinopterygii</taxon>
        <taxon>Neopterygii</taxon>
        <taxon>Teleostei</taxon>
        <taxon>Neoteleostei</taxon>
        <taxon>Acanthomorphata</taxon>
        <taxon>Zeiogadaria</taxon>
        <taxon>Gadariae</taxon>
        <taxon>Gadiformes</taxon>
        <taxon>Gadoidei</taxon>
        <taxon>Merlucciidae</taxon>
        <taxon>Merluccius</taxon>
    </lineage>
</organism>
<keyword evidence="1" id="KW-0732">Signal</keyword>
<evidence type="ECO:0000259" key="4">
    <source>
        <dbReference type="Pfam" id="PF19028"/>
    </source>
</evidence>